<feature type="region of interest" description="Disordered" evidence="5">
    <location>
        <begin position="415"/>
        <end position="447"/>
    </location>
</feature>
<dbReference type="PROSITE" id="PS50850">
    <property type="entry name" value="MFS"/>
    <property type="match status" value="1"/>
</dbReference>
<keyword evidence="3 6" id="KW-1133">Transmembrane helix</keyword>
<evidence type="ECO:0000256" key="1">
    <source>
        <dbReference type="ARBA" id="ARBA00004651"/>
    </source>
</evidence>
<name>A0ABW1GWN8_9ACTN</name>
<feature type="compositionally biased region" description="Low complexity" evidence="5">
    <location>
        <begin position="415"/>
        <end position="427"/>
    </location>
</feature>
<feature type="transmembrane region" description="Helical" evidence="6">
    <location>
        <begin position="323"/>
        <end position="346"/>
    </location>
</feature>
<dbReference type="Pfam" id="PF07690">
    <property type="entry name" value="MFS_1"/>
    <property type="match status" value="1"/>
</dbReference>
<keyword evidence="9" id="KW-1185">Reference proteome</keyword>
<comment type="caution">
    <text evidence="8">The sequence shown here is derived from an EMBL/GenBank/DDBJ whole genome shotgun (WGS) entry which is preliminary data.</text>
</comment>
<dbReference type="Gene3D" id="1.20.1250.20">
    <property type="entry name" value="MFS general substrate transporter like domains"/>
    <property type="match status" value="2"/>
</dbReference>
<dbReference type="Proteomes" id="UP001596200">
    <property type="component" value="Unassembled WGS sequence"/>
</dbReference>
<feature type="transmembrane region" description="Helical" evidence="6">
    <location>
        <begin position="358"/>
        <end position="378"/>
    </location>
</feature>
<feature type="transmembrane region" description="Helical" evidence="6">
    <location>
        <begin position="301"/>
        <end position="317"/>
    </location>
</feature>
<accession>A0ABW1GWN8</accession>
<dbReference type="PANTHER" id="PTHR23542:SF1">
    <property type="entry name" value="MAJOR FACILITATOR SUPERFAMILY (MFS) PROFILE DOMAIN-CONTAINING PROTEIN"/>
    <property type="match status" value="1"/>
</dbReference>
<protein>
    <submittedName>
        <fullName evidence="8">MFS transporter</fullName>
    </submittedName>
</protein>
<dbReference type="SUPFAM" id="SSF103473">
    <property type="entry name" value="MFS general substrate transporter"/>
    <property type="match status" value="1"/>
</dbReference>
<evidence type="ECO:0000256" key="6">
    <source>
        <dbReference type="SAM" id="Phobius"/>
    </source>
</evidence>
<evidence type="ECO:0000313" key="9">
    <source>
        <dbReference type="Proteomes" id="UP001596200"/>
    </source>
</evidence>
<gene>
    <name evidence="8" type="ORF">ACFP1B_32005</name>
</gene>
<feature type="transmembrane region" description="Helical" evidence="6">
    <location>
        <begin position="181"/>
        <end position="199"/>
    </location>
</feature>
<evidence type="ECO:0000256" key="2">
    <source>
        <dbReference type="ARBA" id="ARBA00022692"/>
    </source>
</evidence>
<evidence type="ECO:0000256" key="3">
    <source>
        <dbReference type="ARBA" id="ARBA00022989"/>
    </source>
</evidence>
<feature type="transmembrane region" description="Helical" evidence="6">
    <location>
        <begin position="384"/>
        <end position="405"/>
    </location>
</feature>
<sequence>MPSRSSVPSRTPSYATVLRTRHAARTFGAALLGRLSYGMVSLSLMLAVNAATGSYAVAGAVMALYGATSVFLSPARAALIDRHGPRRVLPPLAGGYAVLLGALAYATWRPGAPAFLLGALAAAAGAGTPPLGPVMRTLWSDLVADRELLRRAYSLDGVAEELLFVSGPLLVGVVVKFAPPAAGIAVSAALILVGTLALVSSPAVRARGAGVAPSDDEPAGPDDRPVGRRLLGVVGLRHAVLVTAAVGLCLGGLDLLVVAFAEQRHQGSAVSWVLAALSAGSAIGGLAYGAVSWRASNRARLPLLAAGLGAAVVGAGLSPSVYVLAALAAVAGLFVAPALTTAYLIADESVGAGSRTQAGAWVNTAVNAGSSVGAAAAGLLVDRLPPAVCFVVAAVPALLCAAAVARGAVARGPVESGPVGSNPVGSGPVEGGAADGGGTARDAVSRS</sequence>
<dbReference type="EMBL" id="JBHSPU010000031">
    <property type="protein sequence ID" value="MFC5918019.1"/>
    <property type="molecule type" value="Genomic_DNA"/>
</dbReference>
<feature type="domain" description="Major facilitator superfamily (MFS) profile" evidence="7">
    <location>
        <begin position="235"/>
        <end position="447"/>
    </location>
</feature>
<dbReference type="InterPro" id="IPR036259">
    <property type="entry name" value="MFS_trans_sf"/>
</dbReference>
<feature type="transmembrane region" description="Helical" evidence="6">
    <location>
        <begin position="238"/>
        <end position="261"/>
    </location>
</feature>
<dbReference type="PANTHER" id="PTHR23542">
    <property type="match status" value="1"/>
</dbReference>
<evidence type="ECO:0000256" key="4">
    <source>
        <dbReference type="ARBA" id="ARBA00023136"/>
    </source>
</evidence>
<proteinExistence type="predicted"/>
<reference evidence="9" key="1">
    <citation type="journal article" date="2019" name="Int. J. Syst. Evol. Microbiol.">
        <title>The Global Catalogue of Microorganisms (GCM) 10K type strain sequencing project: providing services to taxonomists for standard genome sequencing and annotation.</title>
        <authorList>
            <consortium name="The Broad Institute Genomics Platform"/>
            <consortium name="The Broad Institute Genome Sequencing Center for Infectious Disease"/>
            <person name="Wu L."/>
            <person name="Ma J."/>
        </authorList>
    </citation>
    <scope>NUCLEOTIDE SEQUENCE [LARGE SCALE GENOMIC DNA]</scope>
    <source>
        <strain evidence="9">JCM 4147</strain>
    </source>
</reference>
<evidence type="ECO:0000313" key="8">
    <source>
        <dbReference type="EMBL" id="MFC5918019.1"/>
    </source>
</evidence>
<feature type="transmembrane region" description="Helical" evidence="6">
    <location>
        <begin position="267"/>
        <end position="289"/>
    </location>
</feature>
<evidence type="ECO:0000259" key="7">
    <source>
        <dbReference type="PROSITE" id="PS50850"/>
    </source>
</evidence>
<organism evidence="8 9">
    <name type="scientific">Streptomyces pulveraceus</name>
    <dbReference type="NCBI Taxonomy" id="68258"/>
    <lineage>
        <taxon>Bacteria</taxon>
        <taxon>Bacillati</taxon>
        <taxon>Actinomycetota</taxon>
        <taxon>Actinomycetes</taxon>
        <taxon>Kitasatosporales</taxon>
        <taxon>Streptomycetaceae</taxon>
        <taxon>Streptomyces</taxon>
    </lineage>
</organism>
<evidence type="ECO:0000256" key="5">
    <source>
        <dbReference type="SAM" id="MobiDB-lite"/>
    </source>
</evidence>
<feature type="transmembrane region" description="Helical" evidence="6">
    <location>
        <begin position="54"/>
        <end position="76"/>
    </location>
</feature>
<keyword evidence="2 6" id="KW-0812">Transmembrane</keyword>
<feature type="transmembrane region" description="Helical" evidence="6">
    <location>
        <begin position="88"/>
        <end position="108"/>
    </location>
</feature>
<keyword evidence="4 6" id="KW-0472">Membrane</keyword>
<dbReference type="InterPro" id="IPR011701">
    <property type="entry name" value="MFS"/>
</dbReference>
<dbReference type="RefSeq" id="WP_344511617.1">
    <property type="nucleotide sequence ID" value="NZ_BAAATU010000022.1"/>
</dbReference>
<feature type="transmembrane region" description="Helical" evidence="6">
    <location>
        <begin position="27"/>
        <end position="48"/>
    </location>
</feature>
<dbReference type="InterPro" id="IPR020846">
    <property type="entry name" value="MFS_dom"/>
</dbReference>
<feature type="compositionally biased region" description="Gly residues" evidence="5">
    <location>
        <begin position="428"/>
        <end position="439"/>
    </location>
</feature>
<comment type="subcellular location">
    <subcellularLocation>
        <location evidence="1">Cell membrane</location>
        <topology evidence="1">Multi-pass membrane protein</topology>
    </subcellularLocation>
</comment>